<gene>
    <name evidence="1" type="ORF">K503DRAFT_784798</name>
</gene>
<dbReference type="OrthoDB" id="10252740at2759"/>
<proteinExistence type="predicted"/>
<evidence type="ECO:0000313" key="1">
    <source>
        <dbReference type="EMBL" id="OAX35837.1"/>
    </source>
</evidence>
<sequence>MNLENAKAVADNLTVTTYVQMQDDHIDNKEHAIKRTLIIACDSMGYSRGVTCDWINHWITREFQNRKCCGDVRLGMDCRFRATLEDMKSLGEYINKEARSLLHLVLGIRLTTSADIHLAVKQLDDVHVCVPAQLHCQTCAGGTCRRTILVMGSSYVKYQYRAPGTQYERLNRQPSVDSLVWSYNHLSARDEAIMSIQHRRQEKITELRKRALCLLSHHRKRTLDEFGERKDEGWVQFITTFC</sequence>
<protein>
    <submittedName>
        <fullName evidence="1">Uncharacterized protein</fullName>
    </submittedName>
</protein>
<dbReference type="InParanoid" id="A0A1B7MTG1"/>
<evidence type="ECO:0000313" key="2">
    <source>
        <dbReference type="Proteomes" id="UP000092154"/>
    </source>
</evidence>
<dbReference type="AlphaFoldDB" id="A0A1B7MTG1"/>
<reference evidence="1 2" key="1">
    <citation type="submission" date="2016-06" db="EMBL/GenBank/DDBJ databases">
        <title>Comparative genomics of the ectomycorrhizal sister species Rhizopogon vinicolor and Rhizopogon vesiculosus (Basidiomycota: Boletales) reveals a divergence of the mating type B locus.</title>
        <authorList>
            <consortium name="DOE Joint Genome Institute"/>
            <person name="Mujic A.B."/>
            <person name="Kuo A."/>
            <person name="Tritt A."/>
            <person name="Lipzen A."/>
            <person name="Chen C."/>
            <person name="Johnson J."/>
            <person name="Sharma A."/>
            <person name="Barry K."/>
            <person name="Grigoriev I.V."/>
            <person name="Spatafora J.W."/>
        </authorList>
    </citation>
    <scope>NUCLEOTIDE SEQUENCE [LARGE SCALE GENOMIC DNA]</scope>
    <source>
        <strain evidence="1 2">AM-OR11-026</strain>
    </source>
</reference>
<dbReference type="EMBL" id="KV448463">
    <property type="protein sequence ID" value="OAX35837.1"/>
    <property type="molecule type" value="Genomic_DNA"/>
</dbReference>
<name>A0A1B7MTG1_9AGAM</name>
<organism evidence="1 2">
    <name type="scientific">Rhizopogon vinicolor AM-OR11-026</name>
    <dbReference type="NCBI Taxonomy" id="1314800"/>
    <lineage>
        <taxon>Eukaryota</taxon>
        <taxon>Fungi</taxon>
        <taxon>Dikarya</taxon>
        <taxon>Basidiomycota</taxon>
        <taxon>Agaricomycotina</taxon>
        <taxon>Agaricomycetes</taxon>
        <taxon>Agaricomycetidae</taxon>
        <taxon>Boletales</taxon>
        <taxon>Suillineae</taxon>
        <taxon>Rhizopogonaceae</taxon>
        <taxon>Rhizopogon</taxon>
    </lineage>
</organism>
<keyword evidence="2" id="KW-1185">Reference proteome</keyword>
<accession>A0A1B7MTG1</accession>
<dbReference type="Proteomes" id="UP000092154">
    <property type="component" value="Unassembled WGS sequence"/>
</dbReference>